<dbReference type="Proteomes" id="UP000316304">
    <property type="component" value="Unassembled WGS sequence"/>
</dbReference>
<dbReference type="PANTHER" id="PTHR22946">
    <property type="entry name" value="DIENELACTONE HYDROLASE DOMAIN-CONTAINING PROTEIN-RELATED"/>
    <property type="match status" value="1"/>
</dbReference>
<dbReference type="Gene3D" id="3.40.50.1820">
    <property type="entry name" value="alpha/beta hydrolase"/>
    <property type="match status" value="1"/>
</dbReference>
<dbReference type="InterPro" id="IPR029058">
    <property type="entry name" value="AB_hydrolase_fold"/>
</dbReference>
<keyword evidence="5" id="KW-1185">Reference proteome</keyword>
<dbReference type="Pfam" id="PF12146">
    <property type="entry name" value="Hydrolase_4"/>
    <property type="match status" value="1"/>
</dbReference>
<gene>
    <name evidence="4" type="ORF">Pla52o_26360</name>
</gene>
<keyword evidence="1 4" id="KW-0378">Hydrolase</keyword>
<dbReference type="PANTHER" id="PTHR22946:SF9">
    <property type="entry name" value="POLYKETIDE TRANSFERASE AF380"/>
    <property type="match status" value="1"/>
</dbReference>
<evidence type="ECO:0000313" key="4">
    <source>
        <dbReference type="EMBL" id="TWU23101.1"/>
    </source>
</evidence>
<comment type="similarity">
    <text evidence="2">Belongs to the AB hydrolase superfamily. FUS2 hydrolase family.</text>
</comment>
<dbReference type="InterPro" id="IPR022742">
    <property type="entry name" value="Hydrolase_4"/>
</dbReference>
<sequence>MSRKSYRVTFPGGSGSELAGIVDRPDTTVAVPAVVFSHCFTCNKDLKAIVRIARALAERGIAVLRYDMTGLGGSSGDFSQTNFSTNKADLRAAIAFAQTEFGAVHALLGHSFGGATSLAVAGESSSPLVASEATALAKLRCVIALAAPSDTLHLADLLLRLNPKIAATGEGDVTIGGYRWQIRDQMIHDFRSHDLPNLIAKINVPTMVLHSPDDETVGYHHALRIMSLINQSRDDFTKQSEALCSLVSLCGADHLLAKHAHDLQYVVDLTAAAVHRYSASSLG</sequence>
<dbReference type="GO" id="GO:0052689">
    <property type="term" value="F:carboxylic ester hydrolase activity"/>
    <property type="evidence" value="ECO:0007669"/>
    <property type="project" value="UniProtKB-ARBA"/>
</dbReference>
<feature type="domain" description="Serine aminopeptidase S33" evidence="3">
    <location>
        <begin position="46"/>
        <end position="225"/>
    </location>
</feature>
<accession>A0A5C6CIC3</accession>
<proteinExistence type="inferred from homology"/>
<evidence type="ECO:0000256" key="1">
    <source>
        <dbReference type="ARBA" id="ARBA00022801"/>
    </source>
</evidence>
<dbReference type="PRINTS" id="PR00111">
    <property type="entry name" value="ABHYDROLASE"/>
</dbReference>
<dbReference type="InterPro" id="IPR000073">
    <property type="entry name" value="AB_hydrolase_1"/>
</dbReference>
<evidence type="ECO:0000313" key="5">
    <source>
        <dbReference type="Proteomes" id="UP000316304"/>
    </source>
</evidence>
<dbReference type="EMBL" id="SJPT01000004">
    <property type="protein sequence ID" value="TWU23101.1"/>
    <property type="molecule type" value="Genomic_DNA"/>
</dbReference>
<comment type="caution">
    <text evidence="4">The sequence shown here is derived from an EMBL/GenBank/DDBJ whole genome shotgun (WGS) entry which is preliminary data.</text>
</comment>
<dbReference type="AlphaFoldDB" id="A0A5C6CIC3"/>
<name>A0A5C6CIC3_9BACT</name>
<dbReference type="InterPro" id="IPR050261">
    <property type="entry name" value="FrsA_esterase"/>
</dbReference>
<organism evidence="4 5">
    <name type="scientific">Novipirellula galeiformis</name>
    <dbReference type="NCBI Taxonomy" id="2528004"/>
    <lineage>
        <taxon>Bacteria</taxon>
        <taxon>Pseudomonadati</taxon>
        <taxon>Planctomycetota</taxon>
        <taxon>Planctomycetia</taxon>
        <taxon>Pirellulales</taxon>
        <taxon>Pirellulaceae</taxon>
        <taxon>Novipirellula</taxon>
    </lineage>
</organism>
<dbReference type="RefSeq" id="WP_146594881.1">
    <property type="nucleotide sequence ID" value="NZ_SJPT01000004.1"/>
</dbReference>
<protein>
    <submittedName>
        <fullName evidence="4">Alpha/beta hydrolase family protein</fullName>
    </submittedName>
</protein>
<evidence type="ECO:0000256" key="2">
    <source>
        <dbReference type="ARBA" id="ARBA00038115"/>
    </source>
</evidence>
<reference evidence="4 5" key="1">
    <citation type="submission" date="2019-02" db="EMBL/GenBank/DDBJ databases">
        <title>Deep-cultivation of Planctomycetes and their phenomic and genomic characterization uncovers novel biology.</title>
        <authorList>
            <person name="Wiegand S."/>
            <person name="Jogler M."/>
            <person name="Boedeker C."/>
            <person name="Pinto D."/>
            <person name="Vollmers J."/>
            <person name="Rivas-Marin E."/>
            <person name="Kohn T."/>
            <person name="Peeters S.H."/>
            <person name="Heuer A."/>
            <person name="Rast P."/>
            <person name="Oberbeckmann S."/>
            <person name="Bunk B."/>
            <person name="Jeske O."/>
            <person name="Meyerdierks A."/>
            <person name="Storesund J.E."/>
            <person name="Kallscheuer N."/>
            <person name="Luecker S."/>
            <person name="Lage O.M."/>
            <person name="Pohl T."/>
            <person name="Merkel B.J."/>
            <person name="Hornburger P."/>
            <person name="Mueller R.-W."/>
            <person name="Bruemmer F."/>
            <person name="Labrenz M."/>
            <person name="Spormann A.M."/>
            <person name="Op Den Camp H."/>
            <person name="Overmann J."/>
            <person name="Amann R."/>
            <person name="Jetten M.S.M."/>
            <person name="Mascher T."/>
            <person name="Medema M.H."/>
            <person name="Devos D.P."/>
            <person name="Kaster A.-K."/>
            <person name="Ovreas L."/>
            <person name="Rohde M."/>
            <person name="Galperin M.Y."/>
            <person name="Jogler C."/>
        </authorList>
    </citation>
    <scope>NUCLEOTIDE SEQUENCE [LARGE SCALE GENOMIC DNA]</scope>
    <source>
        <strain evidence="4 5">Pla52o</strain>
    </source>
</reference>
<dbReference type="OrthoDB" id="9780269at2"/>
<dbReference type="SUPFAM" id="SSF53474">
    <property type="entry name" value="alpha/beta-Hydrolases"/>
    <property type="match status" value="1"/>
</dbReference>
<evidence type="ECO:0000259" key="3">
    <source>
        <dbReference type="Pfam" id="PF12146"/>
    </source>
</evidence>